<feature type="region of interest" description="Disordered" evidence="1">
    <location>
        <begin position="55"/>
        <end position="83"/>
    </location>
</feature>
<dbReference type="Proteomes" id="UP000054321">
    <property type="component" value="Unassembled WGS sequence"/>
</dbReference>
<gene>
    <name evidence="2" type="ORF">OIDMADRAFT_21004</name>
</gene>
<evidence type="ECO:0000256" key="1">
    <source>
        <dbReference type="SAM" id="MobiDB-lite"/>
    </source>
</evidence>
<organism evidence="2 3">
    <name type="scientific">Oidiodendron maius (strain Zn)</name>
    <dbReference type="NCBI Taxonomy" id="913774"/>
    <lineage>
        <taxon>Eukaryota</taxon>
        <taxon>Fungi</taxon>
        <taxon>Dikarya</taxon>
        <taxon>Ascomycota</taxon>
        <taxon>Pezizomycotina</taxon>
        <taxon>Leotiomycetes</taxon>
        <taxon>Leotiomycetes incertae sedis</taxon>
        <taxon>Myxotrichaceae</taxon>
        <taxon>Oidiodendron</taxon>
    </lineage>
</organism>
<accession>A0A0C3C9H7</accession>
<protein>
    <submittedName>
        <fullName evidence="2">Uncharacterized protein</fullName>
    </submittedName>
</protein>
<dbReference type="InParanoid" id="A0A0C3C9H7"/>
<dbReference type="EMBL" id="KN832886">
    <property type="protein sequence ID" value="KIM95563.1"/>
    <property type="molecule type" value="Genomic_DNA"/>
</dbReference>
<reference evidence="3" key="2">
    <citation type="submission" date="2015-01" db="EMBL/GenBank/DDBJ databases">
        <title>Evolutionary Origins and Diversification of the Mycorrhizal Mutualists.</title>
        <authorList>
            <consortium name="DOE Joint Genome Institute"/>
            <consortium name="Mycorrhizal Genomics Consortium"/>
            <person name="Kohler A."/>
            <person name="Kuo A."/>
            <person name="Nagy L.G."/>
            <person name="Floudas D."/>
            <person name="Copeland A."/>
            <person name="Barry K.W."/>
            <person name="Cichocki N."/>
            <person name="Veneault-Fourrey C."/>
            <person name="LaButti K."/>
            <person name="Lindquist E.A."/>
            <person name="Lipzen A."/>
            <person name="Lundell T."/>
            <person name="Morin E."/>
            <person name="Murat C."/>
            <person name="Riley R."/>
            <person name="Ohm R."/>
            <person name="Sun H."/>
            <person name="Tunlid A."/>
            <person name="Henrissat B."/>
            <person name="Grigoriev I.V."/>
            <person name="Hibbett D.S."/>
            <person name="Martin F."/>
        </authorList>
    </citation>
    <scope>NUCLEOTIDE SEQUENCE [LARGE SCALE GENOMIC DNA]</scope>
    <source>
        <strain evidence="3">Zn</strain>
    </source>
</reference>
<evidence type="ECO:0000313" key="3">
    <source>
        <dbReference type="Proteomes" id="UP000054321"/>
    </source>
</evidence>
<reference evidence="2 3" key="1">
    <citation type="submission" date="2014-04" db="EMBL/GenBank/DDBJ databases">
        <authorList>
            <consortium name="DOE Joint Genome Institute"/>
            <person name="Kuo A."/>
            <person name="Martino E."/>
            <person name="Perotto S."/>
            <person name="Kohler A."/>
            <person name="Nagy L.G."/>
            <person name="Floudas D."/>
            <person name="Copeland A."/>
            <person name="Barry K.W."/>
            <person name="Cichocki N."/>
            <person name="Veneault-Fourrey C."/>
            <person name="LaButti K."/>
            <person name="Lindquist E.A."/>
            <person name="Lipzen A."/>
            <person name="Lundell T."/>
            <person name="Morin E."/>
            <person name="Murat C."/>
            <person name="Sun H."/>
            <person name="Tunlid A."/>
            <person name="Henrissat B."/>
            <person name="Grigoriev I.V."/>
            <person name="Hibbett D.S."/>
            <person name="Martin F."/>
            <person name="Nordberg H.P."/>
            <person name="Cantor M.N."/>
            <person name="Hua S.X."/>
        </authorList>
    </citation>
    <scope>NUCLEOTIDE SEQUENCE [LARGE SCALE GENOMIC DNA]</scope>
    <source>
        <strain evidence="2 3">Zn</strain>
    </source>
</reference>
<keyword evidence="3" id="KW-1185">Reference proteome</keyword>
<name>A0A0C3C9H7_OIDMZ</name>
<dbReference type="AlphaFoldDB" id="A0A0C3C9H7"/>
<proteinExistence type="predicted"/>
<sequence length="113" mass="12599">MEHISEHFQDGVRAESARPDLFVLKHMQANGSISHSLYNYLTTYSERLGDGIKSLGRDDVDDEVSDGEATDEQNEVGTRESLSCPDCNTTNFPSLSKLKSVAHRHRLVVLAHN</sequence>
<feature type="compositionally biased region" description="Acidic residues" evidence="1">
    <location>
        <begin position="59"/>
        <end position="74"/>
    </location>
</feature>
<dbReference type="HOGENOM" id="CLU_2134234_0_0_1"/>
<evidence type="ECO:0000313" key="2">
    <source>
        <dbReference type="EMBL" id="KIM95563.1"/>
    </source>
</evidence>